<evidence type="ECO:0000259" key="4">
    <source>
        <dbReference type="PROSITE" id="PS50987"/>
    </source>
</evidence>
<dbReference type="GO" id="GO:0003677">
    <property type="term" value="F:DNA binding"/>
    <property type="evidence" value="ECO:0007669"/>
    <property type="project" value="UniProtKB-KW"/>
</dbReference>
<feature type="domain" description="HTH arsR-type" evidence="4">
    <location>
        <begin position="35"/>
        <end position="120"/>
    </location>
</feature>
<dbReference type="PROSITE" id="PS50987">
    <property type="entry name" value="HTH_ARSR_2"/>
    <property type="match status" value="1"/>
</dbReference>
<keyword evidence="2" id="KW-0238">DNA-binding</keyword>
<evidence type="ECO:0000256" key="2">
    <source>
        <dbReference type="ARBA" id="ARBA00023125"/>
    </source>
</evidence>
<dbReference type="SMART" id="SM00418">
    <property type="entry name" value="HTH_ARSR"/>
    <property type="match status" value="1"/>
</dbReference>
<keyword evidence="1" id="KW-0805">Transcription regulation</keyword>
<dbReference type="PANTHER" id="PTHR43132:SF6">
    <property type="entry name" value="HTH-TYPE TRANSCRIPTIONAL REPRESSOR CZRA"/>
    <property type="match status" value="1"/>
</dbReference>
<organism evidence="5 6">
    <name type="scientific">Micromonospora mirobrigensis</name>
    <dbReference type="NCBI Taxonomy" id="262898"/>
    <lineage>
        <taxon>Bacteria</taxon>
        <taxon>Bacillati</taxon>
        <taxon>Actinomycetota</taxon>
        <taxon>Actinomycetes</taxon>
        <taxon>Micromonosporales</taxon>
        <taxon>Micromonosporaceae</taxon>
        <taxon>Micromonospora</taxon>
    </lineage>
</organism>
<dbReference type="InterPro" id="IPR036390">
    <property type="entry name" value="WH_DNA-bd_sf"/>
</dbReference>
<dbReference type="InterPro" id="IPR011991">
    <property type="entry name" value="ArsR-like_HTH"/>
</dbReference>
<evidence type="ECO:0000256" key="3">
    <source>
        <dbReference type="ARBA" id="ARBA00023163"/>
    </source>
</evidence>
<dbReference type="PANTHER" id="PTHR43132">
    <property type="entry name" value="ARSENICAL RESISTANCE OPERON REPRESSOR ARSR-RELATED"/>
    <property type="match status" value="1"/>
</dbReference>
<dbReference type="AlphaFoldDB" id="A0A1C4X4W0"/>
<gene>
    <name evidence="5" type="ORF">GA0070564_102718</name>
</gene>
<dbReference type="SUPFAM" id="SSF46785">
    <property type="entry name" value="Winged helix' DNA-binding domain"/>
    <property type="match status" value="1"/>
</dbReference>
<evidence type="ECO:0000313" key="6">
    <source>
        <dbReference type="Proteomes" id="UP000199504"/>
    </source>
</evidence>
<sequence>MAGADAELVLVPCVSAWPRLVVQICDPADAMLAYPVTGGSSRVTPSVEALLGRSRYRVLRHTGVPVSTTELSRTLRVAPSTVSHHLGVLLDAGLVSRARRGRSVLYRRTPAGQRLLDTGA</sequence>
<protein>
    <submittedName>
        <fullName evidence="5">Helix-turn-helix domain-containing protein</fullName>
    </submittedName>
</protein>
<dbReference type="InterPro" id="IPR036388">
    <property type="entry name" value="WH-like_DNA-bd_sf"/>
</dbReference>
<dbReference type="EMBL" id="FMCX01000002">
    <property type="protein sequence ID" value="SCF03527.1"/>
    <property type="molecule type" value="Genomic_DNA"/>
</dbReference>
<keyword evidence="6" id="KW-1185">Reference proteome</keyword>
<evidence type="ECO:0000313" key="5">
    <source>
        <dbReference type="EMBL" id="SCF03527.1"/>
    </source>
</evidence>
<dbReference type="InterPro" id="IPR051011">
    <property type="entry name" value="Metal_resp_trans_reg"/>
</dbReference>
<dbReference type="Gene3D" id="1.10.10.10">
    <property type="entry name" value="Winged helix-like DNA-binding domain superfamily/Winged helix DNA-binding domain"/>
    <property type="match status" value="1"/>
</dbReference>
<keyword evidence="3" id="KW-0804">Transcription</keyword>
<proteinExistence type="predicted"/>
<reference evidence="6" key="1">
    <citation type="submission" date="2016-06" db="EMBL/GenBank/DDBJ databases">
        <authorList>
            <person name="Varghese N."/>
            <person name="Submissions Spin"/>
        </authorList>
    </citation>
    <scope>NUCLEOTIDE SEQUENCE [LARGE SCALE GENOMIC DNA]</scope>
    <source>
        <strain evidence="6">DSM 44830</strain>
    </source>
</reference>
<accession>A0A1C4X4W0</accession>
<dbReference type="Pfam" id="PF12840">
    <property type="entry name" value="HTH_20"/>
    <property type="match status" value="1"/>
</dbReference>
<evidence type="ECO:0000256" key="1">
    <source>
        <dbReference type="ARBA" id="ARBA00023015"/>
    </source>
</evidence>
<dbReference type="CDD" id="cd00090">
    <property type="entry name" value="HTH_ARSR"/>
    <property type="match status" value="1"/>
</dbReference>
<dbReference type="STRING" id="262898.GA0070564_102718"/>
<dbReference type="RefSeq" id="WP_176730632.1">
    <property type="nucleotide sequence ID" value="NZ_FMCX01000002.1"/>
</dbReference>
<dbReference type="GO" id="GO:0003700">
    <property type="term" value="F:DNA-binding transcription factor activity"/>
    <property type="evidence" value="ECO:0007669"/>
    <property type="project" value="InterPro"/>
</dbReference>
<dbReference type="InterPro" id="IPR001845">
    <property type="entry name" value="HTH_ArsR_DNA-bd_dom"/>
</dbReference>
<dbReference type="Proteomes" id="UP000199504">
    <property type="component" value="Unassembled WGS sequence"/>
</dbReference>
<name>A0A1C4X4W0_9ACTN</name>